<gene>
    <name evidence="2" type="ORF">PGLA2088_LOCUS46809</name>
</gene>
<keyword evidence="1" id="KW-0732">Signal</keyword>
<evidence type="ECO:0000256" key="1">
    <source>
        <dbReference type="SAM" id="SignalP"/>
    </source>
</evidence>
<evidence type="ECO:0000313" key="3">
    <source>
        <dbReference type="Proteomes" id="UP000626109"/>
    </source>
</evidence>
<accession>A0A813LMP7</accession>
<protein>
    <submittedName>
        <fullName evidence="2">Uncharacterized protein</fullName>
    </submittedName>
</protein>
<dbReference type="Proteomes" id="UP000626109">
    <property type="component" value="Unassembled WGS sequence"/>
</dbReference>
<feature type="signal peptide" evidence="1">
    <location>
        <begin position="1"/>
        <end position="25"/>
    </location>
</feature>
<comment type="caution">
    <text evidence="2">The sequence shown here is derived from an EMBL/GenBank/DDBJ whole genome shotgun (WGS) entry which is preliminary data.</text>
</comment>
<organism evidence="2 3">
    <name type="scientific">Polarella glacialis</name>
    <name type="common">Dinoflagellate</name>
    <dbReference type="NCBI Taxonomy" id="89957"/>
    <lineage>
        <taxon>Eukaryota</taxon>
        <taxon>Sar</taxon>
        <taxon>Alveolata</taxon>
        <taxon>Dinophyceae</taxon>
        <taxon>Suessiales</taxon>
        <taxon>Suessiaceae</taxon>
        <taxon>Polarella</taxon>
    </lineage>
</organism>
<sequence length="354" mass="38338">MPMTQLVAQLGGALVLILFLGVTSSESGSDSGNCGVSGPAARGSSLLTLPKDSKQVPFQTSSHAGCTKMIKTCAGHGAVQDWYDANWTAWKLGFSVCCLNSYPESFCVQLDAELFKFDSSVEGLRGGDLVKGSPEPALSDFCSQGNDLLHTHMDHGTFETDANGTALLQTLRSTGALIKSVLSKFSLELLLKSSTKTRAAAVLRKISVCQESKECWEQVTNVQHVLLQVVQSDKRACWRQDMSECNPGTKIKKGDALRNWLAVGGGNSTACGRQLDECIDRPRHMASCQLYETQRMVDCQDEVLKHICEQIAGPDDTFVECQVADYDKAAGYDVKLVVSSIALLTFGWMCNQAS</sequence>
<dbReference type="AlphaFoldDB" id="A0A813LMP7"/>
<feature type="chain" id="PRO_5032896203" evidence="1">
    <location>
        <begin position="26"/>
        <end position="354"/>
    </location>
</feature>
<reference evidence="2" key="1">
    <citation type="submission" date="2021-02" db="EMBL/GenBank/DDBJ databases">
        <authorList>
            <person name="Dougan E. K."/>
            <person name="Rhodes N."/>
            <person name="Thang M."/>
            <person name="Chan C."/>
        </authorList>
    </citation>
    <scope>NUCLEOTIDE SEQUENCE</scope>
</reference>
<name>A0A813LMP7_POLGL</name>
<evidence type="ECO:0000313" key="2">
    <source>
        <dbReference type="EMBL" id="CAE8733358.1"/>
    </source>
</evidence>
<dbReference type="EMBL" id="CAJNNW010036324">
    <property type="protein sequence ID" value="CAE8733358.1"/>
    <property type="molecule type" value="Genomic_DNA"/>
</dbReference>
<proteinExistence type="predicted"/>